<organism evidence="1 2">
    <name type="scientific">Adiantum capillus-veneris</name>
    <name type="common">Maidenhair fern</name>
    <dbReference type="NCBI Taxonomy" id="13818"/>
    <lineage>
        <taxon>Eukaryota</taxon>
        <taxon>Viridiplantae</taxon>
        <taxon>Streptophyta</taxon>
        <taxon>Embryophyta</taxon>
        <taxon>Tracheophyta</taxon>
        <taxon>Polypodiopsida</taxon>
        <taxon>Polypodiidae</taxon>
        <taxon>Polypodiales</taxon>
        <taxon>Pteridineae</taxon>
        <taxon>Pteridaceae</taxon>
        <taxon>Vittarioideae</taxon>
        <taxon>Adiantum</taxon>
    </lineage>
</organism>
<gene>
    <name evidence="1" type="ORF">GOP47_0007058</name>
</gene>
<comment type="caution">
    <text evidence="1">The sequence shown here is derived from an EMBL/GenBank/DDBJ whole genome shotgun (WGS) entry which is preliminary data.</text>
</comment>
<proteinExistence type="predicted"/>
<dbReference type="EMBL" id="JABFUD020000007">
    <property type="protein sequence ID" value="KAI5077234.1"/>
    <property type="molecule type" value="Genomic_DNA"/>
</dbReference>
<name>A0A9D4V076_ADICA</name>
<protein>
    <submittedName>
        <fullName evidence="1">Uncharacterized protein</fullName>
    </submittedName>
</protein>
<keyword evidence="2" id="KW-1185">Reference proteome</keyword>
<accession>A0A9D4V076</accession>
<reference evidence="1" key="1">
    <citation type="submission" date="2021-01" db="EMBL/GenBank/DDBJ databases">
        <title>Adiantum capillus-veneris genome.</title>
        <authorList>
            <person name="Fang Y."/>
            <person name="Liao Q."/>
        </authorList>
    </citation>
    <scope>NUCLEOTIDE SEQUENCE</scope>
    <source>
        <strain evidence="1">H3</strain>
        <tissue evidence="1">Leaf</tissue>
    </source>
</reference>
<evidence type="ECO:0000313" key="1">
    <source>
        <dbReference type="EMBL" id="KAI5077234.1"/>
    </source>
</evidence>
<dbReference type="AlphaFoldDB" id="A0A9D4V076"/>
<evidence type="ECO:0000313" key="2">
    <source>
        <dbReference type="Proteomes" id="UP000886520"/>
    </source>
</evidence>
<dbReference type="Proteomes" id="UP000886520">
    <property type="component" value="Chromosome 7"/>
</dbReference>
<sequence length="70" mass="8046">MQRTSESERKRDRERHRLWVAREGGVIGLPQQHILSPDALLLSSVSSGRAFLLQDELTGQIRFSKYGRPK</sequence>